<dbReference type="Pfam" id="PF03951">
    <property type="entry name" value="Gln-synt_N"/>
    <property type="match status" value="1"/>
</dbReference>
<feature type="domain" description="GS beta-grasp" evidence="13">
    <location>
        <begin position="14"/>
        <end position="99"/>
    </location>
</feature>
<dbReference type="InterPro" id="IPR036651">
    <property type="entry name" value="Gln_synt_N_sf"/>
</dbReference>
<protein>
    <recommendedName>
        <fullName evidence="4">Glutamine synthetase</fullName>
        <ecNumber evidence="3">6.3.1.2</ecNumber>
    </recommendedName>
    <alternativeName>
        <fullName evidence="10">Glutamate--ammonia ligase</fullName>
    </alternativeName>
    <alternativeName>
        <fullName evidence="9">Glutamine synthetase I alpha</fullName>
    </alternativeName>
</protein>
<evidence type="ECO:0000256" key="7">
    <source>
        <dbReference type="ARBA" id="ARBA00022741"/>
    </source>
</evidence>
<comment type="caution">
    <text evidence="15">The sequence shown here is derived from an EMBL/GenBank/DDBJ whole genome shotgun (WGS) entry which is preliminary data.</text>
</comment>
<dbReference type="InterPro" id="IPR008146">
    <property type="entry name" value="Gln_synth_cat_dom"/>
</dbReference>
<dbReference type="EC" id="6.3.1.2" evidence="3"/>
<comment type="similarity">
    <text evidence="2 11 12">Belongs to the glutamine synthetase family.</text>
</comment>
<evidence type="ECO:0000313" key="15">
    <source>
        <dbReference type="EMBL" id="MBM6940525.1"/>
    </source>
</evidence>
<evidence type="ECO:0000256" key="8">
    <source>
        <dbReference type="ARBA" id="ARBA00022840"/>
    </source>
</evidence>
<dbReference type="PROSITE" id="PS51987">
    <property type="entry name" value="GS_CATALYTIC"/>
    <property type="match status" value="1"/>
</dbReference>
<evidence type="ECO:0000256" key="9">
    <source>
        <dbReference type="ARBA" id="ARBA00030136"/>
    </source>
</evidence>
<dbReference type="SUPFAM" id="SSF54368">
    <property type="entry name" value="Glutamine synthetase, N-terminal domain"/>
    <property type="match status" value="1"/>
</dbReference>
<dbReference type="InterPro" id="IPR008147">
    <property type="entry name" value="Gln_synt_N"/>
</dbReference>
<dbReference type="RefSeq" id="WP_178660094.1">
    <property type="nucleotide sequence ID" value="NZ_CALVGD010000045.1"/>
</dbReference>
<gene>
    <name evidence="15" type="primary">glnA</name>
    <name evidence="15" type="ORF">H5975_03305</name>
</gene>
<keyword evidence="8" id="KW-0067">ATP-binding</keyword>
<evidence type="ECO:0000256" key="11">
    <source>
        <dbReference type="PROSITE-ProRule" id="PRU01330"/>
    </source>
</evidence>
<evidence type="ECO:0000256" key="12">
    <source>
        <dbReference type="RuleBase" id="RU000384"/>
    </source>
</evidence>
<proteinExistence type="inferred from homology"/>
<keyword evidence="16" id="KW-1185">Reference proteome</keyword>
<dbReference type="PANTHER" id="PTHR43407:SF1">
    <property type="entry name" value="LENGSIN"/>
    <property type="match status" value="1"/>
</dbReference>
<dbReference type="PANTHER" id="PTHR43407">
    <property type="entry name" value="GLUTAMINE SYNTHETASE"/>
    <property type="match status" value="1"/>
</dbReference>
<name>A0ABS2GW70_9LACO</name>
<dbReference type="Gene3D" id="3.10.20.70">
    <property type="entry name" value="Glutamine synthetase, N-terminal domain"/>
    <property type="match status" value="1"/>
</dbReference>
<keyword evidence="7" id="KW-0547">Nucleotide-binding</keyword>
<dbReference type="GO" id="GO:0004356">
    <property type="term" value="F:glutamine synthetase activity"/>
    <property type="evidence" value="ECO:0007669"/>
    <property type="project" value="UniProtKB-EC"/>
</dbReference>
<evidence type="ECO:0000259" key="14">
    <source>
        <dbReference type="PROSITE" id="PS51987"/>
    </source>
</evidence>
<evidence type="ECO:0000256" key="4">
    <source>
        <dbReference type="ARBA" id="ARBA00021364"/>
    </source>
</evidence>
<keyword evidence="6 15" id="KW-0436">Ligase</keyword>
<comment type="subcellular location">
    <subcellularLocation>
        <location evidence="1">Cytoplasm</location>
    </subcellularLocation>
</comment>
<dbReference type="Gene3D" id="3.30.590.10">
    <property type="entry name" value="Glutamine synthetase/guanido kinase, catalytic domain"/>
    <property type="match status" value="1"/>
</dbReference>
<reference evidence="15 16" key="1">
    <citation type="journal article" date="2021" name="Sci. Rep.">
        <title>The distribution of antibiotic resistance genes in chicken gut microbiota commensals.</title>
        <authorList>
            <person name="Juricova H."/>
            <person name="Matiasovicova J."/>
            <person name="Kubasova T."/>
            <person name="Cejkova D."/>
            <person name="Rychlik I."/>
        </authorList>
    </citation>
    <scope>NUCLEOTIDE SEQUENCE [LARGE SCALE GENOMIC DNA]</scope>
    <source>
        <strain evidence="15 16">An574</strain>
    </source>
</reference>
<accession>A0ABS2GW70</accession>
<dbReference type="SUPFAM" id="SSF55931">
    <property type="entry name" value="Glutamine synthetase/guanido kinase"/>
    <property type="match status" value="1"/>
</dbReference>
<dbReference type="InterPro" id="IPR014746">
    <property type="entry name" value="Gln_synth/guanido_kin_cat_dom"/>
</dbReference>
<evidence type="ECO:0000256" key="2">
    <source>
        <dbReference type="ARBA" id="ARBA00009897"/>
    </source>
</evidence>
<evidence type="ECO:0000259" key="13">
    <source>
        <dbReference type="PROSITE" id="PS51986"/>
    </source>
</evidence>
<dbReference type="SMART" id="SM01230">
    <property type="entry name" value="Gln-synt_C"/>
    <property type="match status" value="1"/>
</dbReference>
<dbReference type="InterPro" id="IPR004809">
    <property type="entry name" value="Gln_synth_I"/>
</dbReference>
<dbReference type="PROSITE" id="PS51986">
    <property type="entry name" value="GS_BETA_GRASP"/>
    <property type="match status" value="1"/>
</dbReference>
<dbReference type="EMBL" id="JACJKU010000021">
    <property type="protein sequence ID" value="MBM6940525.1"/>
    <property type="molecule type" value="Genomic_DNA"/>
</dbReference>
<dbReference type="InterPro" id="IPR027303">
    <property type="entry name" value="Gln_synth_gly_rich_site"/>
</dbReference>
<feature type="domain" description="GS catalytic" evidence="14">
    <location>
        <begin position="106"/>
        <end position="441"/>
    </location>
</feature>
<evidence type="ECO:0000256" key="10">
    <source>
        <dbReference type="ARBA" id="ARBA00030668"/>
    </source>
</evidence>
<organism evidence="15 16">
    <name type="scientific">Limosilactobacillus coleohominis</name>
    <dbReference type="NCBI Taxonomy" id="181675"/>
    <lineage>
        <taxon>Bacteria</taxon>
        <taxon>Bacillati</taxon>
        <taxon>Bacillota</taxon>
        <taxon>Bacilli</taxon>
        <taxon>Lactobacillales</taxon>
        <taxon>Lactobacillaceae</taxon>
        <taxon>Limosilactobacillus</taxon>
    </lineage>
</organism>
<dbReference type="NCBIfam" id="TIGR00653">
    <property type="entry name" value="GlnA"/>
    <property type="match status" value="1"/>
</dbReference>
<evidence type="ECO:0000256" key="5">
    <source>
        <dbReference type="ARBA" id="ARBA00022490"/>
    </source>
</evidence>
<evidence type="ECO:0000313" key="16">
    <source>
        <dbReference type="Proteomes" id="UP000785625"/>
    </source>
</evidence>
<evidence type="ECO:0000256" key="6">
    <source>
        <dbReference type="ARBA" id="ARBA00022598"/>
    </source>
</evidence>
<sequence>MINADDVRKLAKEENVRYLRMTFSDGLGALKNIEIPIALLDDALNNKIKIDGSSIKGFLPIEDADMYLYPDPNTWKIYPWVADKNKTASMICDVHNTDGTPFIGDPRSILRRELDNVKKLGFDTFNIGAEPEYFLFKADENGNPTMKVNDDGFYFDLEPKDLGEACRRETSNVLTQMGFQVEADHHEAAAGQHEIDFKYDKALYTADNIQYFKLTIRRIAQDFGLCATFMPKPITGINGSGMHLNMSLFKDGTNIFDDPDGLKGLSDTALYFLGGVLHHAKAITAVANPTINSFKRLVPGYEAPTYVAWSTSNRTPLVRVPAGRGKLTRLELRSGDPTANPYIAIAAALAAGIDGIQNKIMAPAPVERNIYKMTADERKAANITELPASLSEAIDDLNNDEVITKALGSYFVDKFTELKQQEIDAYRTNVTDWEHKEYFDD</sequence>
<dbReference type="PROSITE" id="PS00181">
    <property type="entry name" value="GLNA_ATP"/>
    <property type="match status" value="1"/>
</dbReference>
<keyword evidence="5" id="KW-0963">Cytoplasm</keyword>
<evidence type="ECO:0000256" key="3">
    <source>
        <dbReference type="ARBA" id="ARBA00012937"/>
    </source>
</evidence>
<dbReference type="Pfam" id="PF00120">
    <property type="entry name" value="Gln-synt_C"/>
    <property type="match status" value="1"/>
</dbReference>
<evidence type="ECO:0000256" key="1">
    <source>
        <dbReference type="ARBA" id="ARBA00004496"/>
    </source>
</evidence>
<dbReference type="Proteomes" id="UP000785625">
    <property type="component" value="Unassembled WGS sequence"/>
</dbReference>